<gene>
    <name evidence="5" type="ORF">KQI68_00710</name>
</gene>
<feature type="signal peptide" evidence="3">
    <location>
        <begin position="1"/>
        <end position="26"/>
    </location>
</feature>
<feature type="compositionally biased region" description="Basic and acidic residues" evidence="2">
    <location>
        <begin position="69"/>
        <end position="80"/>
    </location>
</feature>
<dbReference type="InterPro" id="IPR002988">
    <property type="entry name" value="GA_module"/>
</dbReference>
<feature type="region of interest" description="Disordered" evidence="2">
    <location>
        <begin position="27"/>
        <end position="150"/>
    </location>
</feature>
<dbReference type="EMBL" id="JAHLQO010000001">
    <property type="protein sequence ID" value="MBU5668352.1"/>
    <property type="molecule type" value="Genomic_DNA"/>
</dbReference>
<feature type="chain" id="PRO_5046818289" evidence="3">
    <location>
        <begin position="27"/>
        <end position="628"/>
    </location>
</feature>
<evidence type="ECO:0000313" key="5">
    <source>
        <dbReference type="EMBL" id="MBU5668352.1"/>
    </source>
</evidence>
<keyword evidence="3" id="KW-0732">Signal</keyword>
<dbReference type="InterPro" id="IPR020840">
    <property type="entry name" value="Extracell_matrix-bd_GA"/>
</dbReference>
<feature type="domain" description="Extracellular matrix-binding protein ebh GA module" evidence="4">
    <location>
        <begin position="120"/>
        <end position="172"/>
    </location>
</feature>
<name>A0ABS6FDV6_9FIRM</name>
<dbReference type="Pfam" id="PF07833">
    <property type="entry name" value="Cu_amine_oxidN1"/>
    <property type="match status" value="1"/>
</dbReference>
<feature type="compositionally biased region" description="Basic and acidic residues" evidence="2">
    <location>
        <begin position="121"/>
        <end position="139"/>
    </location>
</feature>
<accession>A0ABS6FDV6</accession>
<keyword evidence="6" id="KW-1185">Reference proteome</keyword>
<dbReference type="Proteomes" id="UP000783742">
    <property type="component" value="Unassembled WGS sequence"/>
</dbReference>
<dbReference type="RefSeq" id="WP_216548047.1">
    <property type="nucleotide sequence ID" value="NZ_JAHLQO010000001.1"/>
</dbReference>
<sequence>MKKKKLLTLSLAAVMATSALPVSALAEGTPASGTQTGNGTTVTANKPEKTSTEEQPVVGGAGAGDQDVDPLKTKKDEAQTGDKTGTGEATDPAGENSNNENGGGAGSGEGNKQQSTSPEAEAAKKLQEAKTAAKEEVSKLSELTDTEKKEYSDKIDNATEIDAVNKLSGEANGVNKTKLEAKKKDQEAEAKKELEQAKKDLVSAIKAYEDLDKTIYTDESLKTYKDAYVAAKALDANATAEQVKAATKALKDARDKLIKNHVAKEITNVTVYYNRVEGYAEPYSTVRLYKDGSYTGDYATANANGKFSISYSFGSSDYRYWNGYRYWDGTKYWDWDDYYRHYGYYPDRYYDGYYYNYYYNLNKFSLKSYSGTTLLSEYSITNSNGYNYYNYYYDGRYYDRYYYNYDYKVYPTSLSLDSARDTVSGYLKSYPNRYVAVYRNGSFLGSSYVDSNGYFKVDLNTYIGSTSNLDFYVDRYHKETTPKTTTTDTKTFRTVITIGSKNITQRINGADRTKTMDVEAYIKDGRTMLPIRFVAESLGYDVTYRNSSRSAIISDGKDIIIFYLDSADFYVNGVKKQFQVKPEIKNDRTMLPISEVARALGLTHGDKGSGRNIEWDSATRTVVIELKK</sequence>
<evidence type="ECO:0000256" key="3">
    <source>
        <dbReference type="SAM" id="SignalP"/>
    </source>
</evidence>
<keyword evidence="1" id="KW-0175">Coiled coil</keyword>
<feature type="coiled-coil region" evidence="1">
    <location>
        <begin position="176"/>
        <end position="256"/>
    </location>
</feature>
<reference evidence="5 6" key="1">
    <citation type="submission" date="2021-06" db="EMBL/GenBank/DDBJ databases">
        <authorList>
            <person name="Sun Q."/>
            <person name="Li D."/>
        </authorList>
    </citation>
    <scope>NUCLEOTIDE SEQUENCE [LARGE SCALE GENOMIC DNA]</scope>
    <source>
        <strain evidence="5 6">MSJ-1</strain>
    </source>
</reference>
<comment type="caution">
    <text evidence="5">The sequence shown here is derived from an EMBL/GenBank/DDBJ whole genome shotgun (WGS) entry which is preliminary data.</text>
</comment>
<dbReference type="InterPro" id="IPR012854">
    <property type="entry name" value="Cu_amine_oxidase-like_N"/>
</dbReference>
<organism evidence="5 6">
    <name type="scientific">Peptoniphilus ovalis</name>
    <dbReference type="NCBI Taxonomy" id="2841503"/>
    <lineage>
        <taxon>Bacteria</taxon>
        <taxon>Bacillati</taxon>
        <taxon>Bacillota</taxon>
        <taxon>Tissierellia</taxon>
        <taxon>Tissierellales</taxon>
        <taxon>Peptoniphilaceae</taxon>
        <taxon>Peptoniphilus</taxon>
    </lineage>
</organism>
<evidence type="ECO:0000259" key="4">
    <source>
        <dbReference type="SMART" id="SM00844"/>
    </source>
</evidence>
<evidence type="ECO:0000256" key="1">
    <source>
        <dbReference type="SAM" id="Coils"/>
    </source>
</evidence>
<dbReference type="Pfam" id="PF01468">
    <property type="entry name" value="GA"/>
    <property type="match status" value="1"/>
</dbReference>
<dbReference type="SMART" id="SM00844">
    <property type="entry name" value="GA"/>
    <property type="match status" value="1"/>
</dbReference>
<evidence type="ECO:0000256" key="2">
    <source>
        <dbReference type="SAM" id="MobiDB-lite"/>
    </source>
</evidence>
<evidence type="ECO:0000313" key="6">
    <source>
        <dbReference type="Proteomes" id="UP000783742"/>
    </source>
</evidence>
<protein>
    <submittedName>
        <fullName evidence="5">GA module-containing protein</fullName>
    </submittedName>
</protein>
<feature type="compositionally biased region" description="Polar residues" evidence="2">
    <location>
        <begin position="31"/>
        <end position="44"/>
    </location>
</feature>
<proteinExistence type="predicted"/>